<gene>
    <name evidence="3" type="ORF">DFR74_114139</name>
</gene>
<dbReference type="PROSITE" id="PS00455">
    <property type="entry name" value="AMP_BINDING"/>
    <property type="match status" value="1"/>
</dbReference>
<dbReference type="Proteomes" id="UP000252586">
    <property type="component" value="Unassembled WGS sequence"/>
</dbReference>
<dbReference type="GO" id="GO:0006633">
    <property type="term" value="P:fatty acid biosynthetic process"/>
    <property type="evidence" value="ECO:0007669"/>
    <property type="project" value="TreeGrafter"/>
</dbReference>
<organism evidence="3 4">
    <name type="scientific">Nocardia puris</name>
    <dbReference type="NCBI Taxonomy" id="208602"/>
    <lineage>
        <taxon>Bacteria</taxon>
        <taxon>Bacillati</taxon>
        <taxon>Actinomycetota</taxon>
        <taxon>Actinomycetes</taxon>
        <taxon>Mycobacteriales</taxon>
        <taxon>Nocardiaceae</taxon>
        <taxon>Nocardia</taxon>
    </lineage>
</organism>
<dbReference type="PANTHER" id="PTHR22754:SF32">
    <property type="entry name" value="DISCO-INTERACTING PROTEIN 2"/>
    <property type="match status" value="1"/>
</dbReference>
<dbReference type="InterPro" id="IPR000873">
    <property type="entry name" value="AMP-dep_synth/lig_dom"/>
</dbReference>
<evidence type="ECO:0000259" key="2">
    <source>
        <dbReference type="Pfam" id="PF00501"/>
    </source>
</evidence>
<dbReference type="PANTHER" id="PTHR22754">
    <property type="entry name" value="DISCO-INTERACTING PROTEIN 2 DIP2 -RELATED"/>
    <property type="match status" value="1"/>
</dbReference>
<dbReference type="Pfam" id="PF00501">
    <property type="entry name" value="AMP-binding"/>
    <property type="match status" value="1"/>
</dbReference>
<evidence type="ECO:0000313" key="4">
    <source>
        <dbReference type="Proteomes" id="UP000252586"/>
    </source>
</evidence>
<sequence length="546" mass="57543">MSRITELLFEQPASEVNGLWSGVDASDLTFRSWDQVRATARRVAGGLAEAGVQPGDSVAILAGTPGDVAVTVQATWMRGAAFTMLHQPTPRTNLETWVADTRAVIEMLGARVVVVGAPFTEAVQGVDIGVPFVSIDELTARTEELAHVPTAEDDVAVLQLTSGTTGVPKAVAITYANLHQNQLAMVAAAGFRADDVVVSWLPLYHDMGMIGTFMTPLFAGATTVMITPLGFLQNPLSWAELITRFGGTFTAAPNFAYAVLARRLRRAADGAYDLSTMRVAVNGAEAIDESTLLEFLGEASRFGFKAEALMPAYGMAETTLAVSFTAAAERYTVDVIDADSAEADSVVRRDEVTRPRTLLRLGVPVPGLELKIADDNGDTLPADRVGNILVRGDAVTRRYLGPEGYVSALDAEGWLSTGDLGYVVDGTGEVVVTGRKKDVIIVAGRNISPTVVERAAVGVSGVRPGSVAALAVRLPSMAREGIAVIAESDFAADADESERIRKEVARAVYADVGIAPAVVTIVHKGALPKTPSGKLRRSSAASLIPA</sequence>
<dbReference type="Gene3D" id="3.40.50.12780">
    <property type="entry name" value="N-terminal domain of ligase-like"/>
    <property type="match status" value="1"/>
</dbReference>
<proteinExistence type="inferred from homology"/>
<keyword evidence="4" id="KW-1185">Reference proteome</keyword>
<dbReference type="SUPFAM" id="SSF56801">
    <property type="entry name" value="Acetyl-CoA synthetase-like"/>
    <property type="match status" value="1"/>
</dbReference>
<dbReference type="AlphaFoldDB" id="A0A366D6I7"/>
<evidence type="ECO:0000313" key="3">
    <source>
        <dbReference type="EMBL" id="RBO85596.1"/>
    </source>
</evidence>
<dbReference type="STRING" id="1210090.GCA_001613185_03847"/>
<dbReference type="OrthoDB" id="3671040at2"/>
<dbReference type="NCBIfam" id="NF005850">
    <property type="entry name" value="PRK07768.1"/>
    <property type="match status" value="1"/>
</dbReference>
<evidence type="ECO:0000256" key="1">
    <source>
        <dbReference type="ARBA" id="ARBA00006432"/>
    </source>
</evidence>
<comment type="similarity">
    <text evidence="1">Belongs to the ATP-dependent AMP-binding enzyme family.</text>
</comment>
<dbReference type="InterPro" id="IPR042099">
    <property type="entry name" value="ANL_N_sf"/>
</dbReference>
<name>A0A366D6I7_9NOCA</name>
<feature type="domain" description="AMP-dependent synthetase/ligase" evidence="2">
    <location>
        <begin position="32"/>
        <end position="400"/>
    </location>
</feature>
<protein>
    <submittedName>
        <fullName evidence="3">Fatty-acyl-CoA synthase</fullName>
    </submittedName>
</protein>
<reference evidence="3 4" key="1">
    <citation type="submission" date="2018-06" db="EMBL/GenBank/DDBJ databases">
        <title>Genomic Encyclopedia of Type Strains, Phase IV (KMG-IV): sequencing the most valuable type-strain genomes for metagenomic binning, comparative biology and taxonomic classification.</title>
        <authorList>
            <person name="Goeker M."/>
        </authorList>
    </citation>
    <scope>NUCLEOTIDE SEQUENCE [LARGE SCALE GENOMIC DNA]</scope>
    <source>
        <strain evidence="3 4">DSM 44599</strain>
    </source>
</reference>
<dbReference type="InterPro" id="IPR045851">
    <property type="entry name" value="AMP-bd_C_sf"/>
</dbReference>
<dbReference type="GO" id="GO:0070566">
    <property type="term" value="F:adenylyltransferase activity"/>
    <property type="evidence" value="ECO:0007669"/>
    <property type="project" value="TreeGrafter"/>
</dbReference>
<dbReference type="EMBL" id="QNRE01000014">
    <property type="protein sequence ID" value="RBO85596.1"/>
    <property type="molecule type" value="Genomic_DNA"/>
</dbReference>
<comment type="caution">
    <text evidence="3">The sequence shown here is derived from an EMBL/GenBank/DDBJ whole genome shotgun (WGS) entry which is preliminary data.</text>
</comment>
<dbReference type="GO" id="GO:0005886">
    <property type="term" value="C:plasma membrane"/>
    <property type="evidence" value="ECO:0007669"/>
    <property type="project" value="TreeGrafter"/>
</dbReference>
<dbReference type="Gene3D" id="3.30.300.30">
    <property type="match status" value="1"/>
</dbReference>
<accession>A0A366D6I7</accession>
<dbReference type="RefSeq" id="WP_067510651.1">
    <property type="nucleotide sequence ID" value="NZ_CP107943.1"/>
</dbReference>
<dbReference type="InterPro" id="IPR020845">
    <property type="entry name" value="AMP-binding_CS"/>
</dbReference>